<proteinExistence type="inferred from homology"/>
<feature type="compositionally biased region" description="Low complexity" evidence="8">
    <location>
        <begin position="271"/>
        <end position="292"/>
    </location>
</feature>
<evidence type="ECO:0000256" key="7">
    <source>
        <dbReference type="RuleBase" id="RU363032"/>
    </source>
</evidence>
<keyword evidence="4 7" id="KW-0812">Transmembrane</keyword>
<organism evidence="10 11">
    <name type="scientific">Streptomyces buecherae</name>
    <dbReference type="NCBI Taxonomy" id="2763006"/>
    <lineage>
        <taxon>Bacteria</taxon>
        <taxon>Bacillati</taxon>
        <taxon>Actinomycetota</taxon>
        <taxon>Actinomycetes</taxon>
        <taxon>Kitasatosporales</taxon>
        <taxon>Streptomycetaceae</taxon>
        <taxon>Streptomyces</taxon>
    </lineage>
</organism>
<feature type="transmembrane region" description="Helical" evidence="7">
    <location>
        <begin position="74"/>
        <end position="93"/>
    </location>
</feature>
<evidence type="ECO:0000259" key="9">
    <source>
        <dbReference type="PROSITE" id="PS50928"/>
    </source>
</evidence>
<keyword evidence="6 7" id="KW-0472">Membrane</keyword>
<dbReference type="NCBIfam" id="TIGR01726">
    <property type="entry name" value="HEQRo_perm_3TM"/>
    <property type="match status" value="1"/>
</dbReference>
<dbReference type="PANTHER" id="PTHR30614:SF21">
    <property type="entry name" value="AMINO ACID ABC TRANSPORTER PERMEASE"/>
    <property type="match status" value="1"/>
</dbReference>
<dbReference type="CDD" id="cd06261">
    <property type="entry name" value="TM_PBP2"/>
    <property type="match status" value="1"/>
</dbReference>
<feature type="transmembrane region" description="Helical" evidence="7">
    <location>
        <begin position="232"/>
        <end position="260"/>
    </location>
</feature>
<evidence type="ECO:0000313" key="11">
    <source>
        <dbReference type="Proteomes" id="UP000509303"/>
    </source>
</evidence>
<keyword evidence="3" id="KW-1003">Cell membrane</keyword>
<dbReference type="GO" id="GO:0022857">
    <property type="term" value="F:transmembrane transporter activity"/>
    <property type="evidence" value="ECO:0007669"/>
    <property type="project" value="InterPro"/>
</dbReference>
<dbReference type="GO" id="GO:0006865">
    <property type="term" value="P:amino acid transport"/>
    <property type="evidence" value="ECO:0007669"/>
    <property type="project" value="TreeGrafter"/>
</dbReference>
<gene>
    <name evidence="10" type="ORF">HUT08_28055</name>
</gene>
<protein>
    <submittedName>
        <fullName evidence="10">Amino acid ABC transporter permease</fullName>
    </submittedName>
</protein>
<dbReference type="InterPro" id="IPR035906">
    <property type="entry name" value="MetI-like_sf"/>
</dbReference>
<keyword evidence="11" id="KW-1185">Reference proteome</keyword>
<name>A0A7H8NE75_9ACTN</name>
<dbReference type="SUPFAM" id="SSF161098">
    <property type="entry name" value="MetI-like"/>
    <property type="match status" value="1"/>
</dbReference>
<evidence type="ECO:0000256" key="2">
    <source>
        <dbReference type="ARBA" id="ARBA00022448"/>
    </source>
</evidence>
<dbReference type="Proteomes" id="UP000509303">
    <property type="component" value="Chromosome"/>
</dbReference>
<dbReference type="Gene3D" id="1.10.3720.10">
    <property type="entry name" value="MetI-like"/>
    <property type="match status" value="1"/>
</dbReference>
<evidence type="ECO:0000256" key="3">
    <source>
        <dbReference type="ARBA" id="ARBA00022475"/>
    </source>
</evidence>
<keyword evidence="2 7" id="KW-0813">Transport</keyword>
<dbReference type="RefSeq" id="WP_176164465.1">
    <property type="nucleotide sequence ID" value="NZ_CP054929.1"/>
</dbReference>
<dbReference type="Pfam" id="PF00528">
    <property type="entry name" value="BPD_transp_1"/>
    <property type="match status" value="1"/>
</dbReference>
<comment type="subcellular location">
    <subcellularLocation>
        <location evidence="1 7">Cell membrane</location>
        <topology evidence="1 7">Multi-pass membrane protein</topology>
    </subcellularLocation>
</comment>
<dbReference type="AlphaFoldDB" id="A0A7H8NE75"/>
<dbReference type="InterPro" id="IPR000515">
    <property type="entry name" value="MetI-like"/>
</dbReference>
<sequence length="307" mass="33381">MSASVLYDVPGPKARRRNRVYGVISTLALLGLIAFVIYRLDDTGQFQAGLWDDYQYANTQDRILEGLLTTLKTFALAAVFSLALGAVLAAGRLSDHRWVRWPTAVLVEFFRAMPLLIMIFLLYYAYFDTEPMWALVIGLTLYNGSVQSEIFRAGINAVPKGQSEAAYALGLRKTQVMTSVLIPQAVRSMLPSIISQLVVTLKDTSLGFIILYEELLYVGKAFAERTPPENGVYAFIPMVIVFGSIYILLCLALSSLATWIERSTQRSRKGAPAAVPAGAATAMADPSHSADAGSRDGDARGGGPKAD</sequence>
<reference evidence="10 11" key="1">
    <citation type="submission" date="2020-06" db="EMBL/GenBank/DDBJ databases">
        <title>Genome mining for natural products.</title>
        <authorList>
            <person name="Zhang B."/>
            <person name="Shi J."/>
            <person name="Ge H."/>
        </authorList>
    </citation>
    <scope>NUCLEOTIDE SEQUENCE [LARGE SCALE GENOMIC DNA]</scope>
    <source>
        <strain evidence="10 11">NA00687</strain>
    </source>
</reference>
<dbReference type="PROSITE" id="PS50928">
    <property type="entry name" value="ABC_TM1"/>
    <property type="match status" value="1"/>
</dbReference>
<dbReference type="GO" id="GO:0043190">
    <property type="term" value="C:ATP-binding cassette (ABC) transporter complex"/>
    <property type="evidence" value="ECO:0007669"/>
    <property type="project" value="InterPro"/>
</dbReference>
<dbReference type="EMBL" id="CP054929">
    <property type="protein sequence ID" value="QKW52754.1"/>
    <property type="molecule type" value="Genomic_DNA"/>
</dbReference>
<evidence type="ECO:0000256" key="8">
    <source>
        <dbReference type="SAM" id="MobiDB-lite"/>
    </source>
</evidence>
<evidence type="ECO:0000256" key="4">
    <source>
        <dbReference type="ARBA" id="ARBA00022692"/>
    </source>
</evidence>
<dbReference type="PANTHER" id="PTHR30614">
    <property type="entry name" value="MEMBRANE COMPONENT OF AMINO ACID ABC TRANSPORTER"/>
    <property type="match status" value="1"/>
</dbReference>
<feature type="region of interest" description="Disordered" evidence="8">
    <location>
        <begin position="267"/>
        <end position="307"/>
    </location>
</feature>
<feature type="transmembrane region" description="Helical" evidence="7">
    <location>
        <begin position="20"/>
        <end position="40"/>
    </location>
</feature>
<dbReference type="InterPro" id="IPR010065">
    <property type="entry name" value="AA_ABC_transptr_permease_3TM"/>
</dbReference>
<comment type="similarity">
    <text evidence="7">Belongs to the binding-protein-dependent transport system permease family.</text>
</comment>
<evidence type="ECO:0000256" key="5">
    <source>
        <dbReference type="ARBA" id="ARBA00022989"/>
    </source>
</evidence>
<feature type="transmembrane region" description="Helical" evidence="7">
    <location>
        <begin position="105"/>
        <end position="126"/>
    </location>
</feature>
<accession>A0A7H8NE75</accession>
<keyword evidence="5 7" id="KW-1133">Transmembrane helix</keyword>
<dbReference type="InterPro" id="IPR043429">
    <property type="entry name" value="ArtM/GltK/GlnP/TcyL/YhdX-like"/>
</dbReference>
<feature type="domain" description="ABC transmembrane type-1" evidence="9">
    <location>
        <begin position="67"/>
        <end position="257"/>
    </location>
</feature>
<evidence type="ECO:0000256" key="1">
    <source>
        <dbReference type="ARBA" id="ARBA00004651"/>
    </source>
</evidence>
<evidence type="ECO:0000256" key="6">
    <source>
        <dbReference type="ARBA" id="ARBA00023136"/>
    </source>
</evidence>
<evidence type="ECO:0000313" key="10">
    <source>
        <dbReference type="EMBL" id="QKW52754.1"/>
    </source>
</evidence>